<dbReference type="Proteomes" id="UP000224567">
    <property type="component" value="Unassembled WGS sequence"/>
</dbReference>
<accession>A0A2G2X4K0</accession>
<sequence length="580" mass="63875">MKPNMFTLPKNAQNPIESSAGKSRIRREIESISSLTSLSYSIKVFNVKWQSIRNKLEELLSTLSAIENCDSAENYPPLCSSLSAITATLNNCHELSRHCVEFSYSGKLLMQSDLDIVSRKLDDHIKSISEIYSLGFLTQSNAIIVPRPRVGASRDDIKFYIRDLLSRVKIGSLEMKKQGLIALNEIIQEEDRYVKVAVEIDNLVTVLASFLDFQEDDGSLQEEAAKGLCVIAGFQSFRGGLISAGIIAPLIRVLECGKSGLSKEFAAKCLMKLTENSDNAWSISAHGGVTVLLQICVEGGGELVGSVCGVLKNLVGVEEIKRFVIEEGAVSVFIKLARSKDEVIQISSIDFLQTMTSGDESTRQMTMKEGGIRALVRVLDPKSSSSPKARAMALRGIVNLCFSSVNSVNILLNYGFMDHILYFLRHGDGSLQGLALKAAFWLCGTSEEAKKLMGDAGFMPELLKFLDSKSFEVREMAAEILSSMVIVPRNQKRFVQNEQNVGLLLQMLDPEQANFGNKKLLLSILMSLTSCNSARKKIASSGYLINIEKLAEAEVSDAKKIVRKLSSNRFRSILSGIWHS</sequence>
<reference evidence="4 5" key="1">
    <citation type="journal article" date="2017" name="Genome Biol.">
        <title>New reference genome sequences of hot pepper reveal the massive evolution of plant disease-resistance genes by retroduplication.</title>
        <authorList>
            <person name="Kim S."/>
            <person name="Park J."/>
            <person name="Yeom S.I."/>
            <person name="Kim Y.M."/>
            <person name="Seo E."/>
            <person name="Kim K.T."/>
            <person name="Kim M.S."/>
            <person name="Lee J.M."/>
            <person name="Cheong K."/>
            <person name="Shin H.S."/>
            <person name="Kim S.B."/>
            <person name="Han K."/>
            <person name="Lee J."/>
            <person name="Park M."/>
            <person name="Lee H.A."/>
            <person name="Lee H.Y."/>
            <person name="Lee Y."/>
            <person name="Oh S."/>
            <person name="Lee J.H."/>
            <person name="Choi E."/>
            <person name="Choi E."/>
            <person name="Lee S.E."/>
            <person name="Jeon J."/>
            <person name="Kim H."/>
            <person name="Choi G."/>
            <person name="Song H."/>
            <person name="Lee J."/>
            <person name="Lee S.C."/>
            <person name="Kwon J.K."/>
            <person name="Lee H.Y."/>
            <person name="Koo N."/>
            <person name="Hong Y."/>
            <person name="Kim R.W."/>
            <person name="Kang W.H."/>
            <person name="Huh J.H."/>
            <person name="Kang B.C."/>
            <person name="Yang T.J."/>
            <person name="Lee Y.H."/>
            <person name="Bennetzen J.L."/>
            <person name="Choi D."/>
        </authorList>
    </citation>
    <scope>NUCLEOTIDE SEQUENCE [LARGE SCALE GENOMIC DNA]</scope>
    <source>
        <strain evidence="5">cv. PBC81</strain>
    </source>
</reference>
<dbReference type="Gene3D" id="1.25.10.10">
    <property type="entry name" value="Leucine-rich Repeat Variant"/>
    <property type="match status" value="1"/>
</dbReference>
<dbReference type="InterPro" id="IPR000225">
    <property type="entry name" value="Armadillo"/>
</dbReference>
<dbReference type="PANTHER" id="PTHR46043:SF5">
    <property type="entry name" value="ARM REPEAT SUPERFAMILY PROTEIN"/>
    <property type="match status" value="1"/>
</dbReference>
<feature type="region of interest" description="Disordered" evidence="2">
    <location>
        <begin position="1"/>
        <end position="21"/>
    </location>
</feature>
<feature type="domain" description="DUF7032" evidence="3">
    <location>
        <begin position="27"/>
        <end position="135"/>
    </location>
</feature>
<dbReference type="InterPro" id="IPR054296">
    <property type="entry name" value="DUF7032"/>
</dbReference>
<evidence type="ECO:0000313" key="4">
    <source>
        <dbReference type="EMBL" id="PHT52424.1"/>
    </source>
</evidence>
<dbReference type="AlphaFoldDB" id="A0A2G2X4K0"/>
<keyword evidence="1" id="KW-0677">Repeat</keyword>
<dbReference type="PANTHER" id="PTHR46043">
    <property type="entry name" value="ARM REPEAT SUPERFAMILY PROTEIN"/>
    <property type="match status" value="1"/>
</dbReference>
<keyword evidence="5" id="KW-1185">Reference proteome</keyword>
<reference evidence="5" key="2">
    <citation type="journal article" date="2017" name="J. Anim. Genet.">
        <title>Multiple reference genome sequences of hot pepper reveal the massive evolution of plant disease resistance genes by retroduplication.</title>
        <authorList>
            <person name="Kim S."/>
            <person name="Park J."/>
            <person name="Yeom S.-I."/>
            <person name="Kim Y.-M."/>
            <person name="Seo E."/>
            <person name="Kim K.-T."/>
            <person name="Kim M.-S."/>
            <person name="Lee J.M."/>
            <person name="Cheong K."/>
            <person name="Shin H.-S."/>
            <person name="Kim S.-B."/>
            <person name="Han K."/>
            <person name="Lee J."/>
            <person name="Park M."/>
            <person name="Lee H.-A."/>
            <person name="Lee H.-Y."/>
            <person name="Lee Y."/>
            <person name="Oh S."/>
            <person name="Lee J.H."/>
            <person name="Choi E."/>
            <person name="Choi E."/>
            <person name="Lee S.E."/>
            <person name="Jeon J."/>
            <person name="Kim H."/>
            <person name="Choi G."/>
            <person name="Song H."/>
            <person name="Lee J."/>
            <person name="Lee S.-C."/>
            <person name="Kwon J.-K."/>
            <person name="Lee H.-Y."/>
            <person name="Koo N."/>
            <person name="Hong Y."/>
            <person name="Kim R.W."/>
            <person name="Kang W.-H."/>
            <person name="Huh J.H."/>
            <person name="Kang B.-C."/>
            <person name="Yang T.-J."/>
            <person name="Lee Y.-H."/>
            <person name="Bennetzen J.L."/>
            <person name="Choi D."/>
        </authorList>
    </citation>
    <scope>NUCLEOTIDE SEQUENCE [LARGE SCALE GENOMIC DNA]</scope>
    <source>
        <strain evidence="5">cv. PBC81</strain>
    </source>
</reference>
<organism evidence="4 5">
    <name type="scientific">Capsicum baccatum</name>
    <name type="common">Peruvian pepper</name>
    <dbReference type="NCBI Taxonomy" id="33114"/>
    <lineage>
        <taxon>Eukaryota</taxon>
        <taxon>Viridiplantae</taxon>
        <taxon>Streptophyta</taxon>
        <taxon>Embryophyta</taxon>
        <taxon>Tracheophyta</taxon>
        <taxon>Spermatophyta</taxon>
        <taxon>Magnoliopsida</taxon>
        <taxon>eudicotyledons</taxon>
        <taxon>Gunneridae</taxon>
        <taxon>Pentapetalae</taxon>
        <taxon>asterids</taxon>
        <taxon>lamiids</taxon>
        <taxon>Solanales</taxon>
        <taxon>Solanaceae</taxon>
        <taxon>Solanoideae</taxon>
        <taxon>Capsiceae</taxon>
        <taxon>Capsicum</taxon>
    </lineage>
</organism>
<evidence type="ECO:0000256" key="1">
    <source>
        <dbReference type="ARBA" id="ARBA00022737"/>
    </source>
</evidence>
<feature type="compositionally biased region" description="Polar residues" evidence="2">
    <location>
        <begin position="10"/>
        <end position="21"/>
    </location>
</feature>
<dbReference type="Pfam" id="PF23005">
    <property type="entry name" value="DUF7032"/>
    <property type="match status" value="1"/>
</dbReference>
<dbReference type="SUPFAM" id="SSF48371">
    <property type="entry name" value="ARM repeat"/>
    <property type="match status" value="1"/>
</dbReference>
<protein>
    <recommendedName>
        <fullName evidence="3">DUF7032 domain-containing protein</fullName>
    </recommendedName>
</protein>
<comment type="caution">
    <text evidence="4">The sequence shown here is derived from an EMBL/GenBank/DDBJ whole genome shotgun (WGS) entry which is preliminary data.</text>
</comment>
<dbReference type="EMBL" id="MLFT02000003">
    <property type="protein sequence ID" value="PHT52424.1"/>
    <property type="molecule type" value="Genomic_DNA"/>
</dbReference>
<dbReference type="OrthoDB" id="7537227at2759"/>
<evidence type="ECO:0000256" key="2">
    <source>
        <dbReference type="SAM" id="MobiDB-lite"/>
    </source>
</evidence>
<dbReference type="SMART" id="SM00185">
    <property type="entry name" value="ARM"/>
    <property type="match status" value="4"/>
</dbReference>
<proteinExistence type="predicted"/>
<gene>
    <name evidence="4" type="ORF">CQW23_06886</name>
</gene>
<name>A0A2G2X4K0_CAPBA</name>
<dbReference type="InterPro" id="IPR011989">
    <property type="entry name" value="ARM-like"/>
</dbReference>
<dbReference type="InterPro" id="IPR016024">
    <property type="entry name" value="ARM-type_fold"/>
</dbReference>
<evidence type="ECO:0000259" key="3">
    <source>
        <dbReference type="Pfam" id="PF23005"/>
    </source>
</evidence>
<evidence type="ECO:0000313" key="5">
    <source>
        <dbReference type="Proteomes" id="UP000224567"/>
    </source>
</evidence>